<dbReference type="InterPro" id="IPR018711">
    <property type="entry name" value="NAGPA"/>
</dbReference>
<keyword evidence="1" id="KW-0472">Membrane</keyword>
<dbReference type="PANTHER" id="PTHR40446">
    <property type="entry name" value="N-ACETYLGLUCOSAMINE-1-PHOSPHODIESTER ALPHA-N-ACETYLGLUCOSAMINIDASE"/>
    <property type="match status" value="1"/>
</dbReference>
<dbReference type="AlphaFoldDB" id="A0A923J1R4"/>
<proteinExistence type="predicted"/>
<evidence type="ECO:0000256" key="1">
    <source>
        <dbReference type="SAM" id="Phobius"/>
    </source>
</evidence>
<feature type="transmembrane region" description="Helical" evidence="1">
    <location>
        <begin position="25"/>
        <end position="47"/>
    </location>
</feature>
<organism evidence="3 4">
    <name type="scientific">Clostridium tetanomorphum</name>
    <dbReference type="NCBI Taxonomy" id="1553"/>
    <lineage>
        <taxon>Bacteria</taxon>
        <taxon>Bacillati</taxon>
        <taxon>Bacillota</taxon>
        <taxon>Clostridia</taxon>
        <taxon>Eubacteriales</taxon>
        <taxon>Clostridiaceae</taxon>
        <taxon>Clostridium</taxon>
    </lineage>
</organism>
<gene>
    <name evidence="3" type="ORF">HGG79_14990</name>
</gene>
<keyword evidence="1" id="KW-1133">Transmembrane helix</keyword>
<reference evidence="3 4" key="1">
    <citation type="submission" date="2020-04" db="EMBL/GenBank/DDBJ databases">
        <title>Genomic insights into acetone-butanol-ethanol (ABE) fermentation by sequencing solventogenic clostridia strains.</title>
        <authorList>
            <person name="Brown S."/>
        </authorList>
    </citation>
    <scope>NUCLEOTIDE SEQUENCE [LARGE SCALE GENOMIC DNA]</scope>
    <source>
        <strain evidence="3 4">DJ011</strain>
    </source>
</reference>
<dbReference type="EMBL" id="JAAZWO010000021">
    <property type="protein sequence ID" value="MBC2399069.1"/>
    <property type="molecule type" value="Genomic_DNA"/>
</dbReference>
<sequence>MLNKGSGDLLKRVSRKNKRKSSGKLISIFLIYEIIFVLITAPILVFYGPFQNVKKTLVGTAMYTFKHQYIATLFLSKEDIDKILHKDKKKEKDIKQNFDNIKIKDTNDNSIERYDIHQDRFDGYLLEIKNPKKVKVAYTNKMKVQGQRVSEMAEEKGALAAINGGGFYDQNKSGKEWVGTGAYPEGIVISGGEKKWCNLKDNKEVDVMAFDEKGKLIVGQRSLKELEELNVKEALSFNKTLIMNGEPLIDDDGGQGVQPRTAIGQKEDGTVVFLVIDGRRLFKEGATLRDVQDILLKQGVCNAGSLDGGSSSTIYYKGEVINNPCNRDGERTVATSFYVEP</sequence>
<feature type="domain" description="Phosphodiester glycosidase" evidence="2">
    <location>
        <begin position="157"/>
        <end position="339"/>
    </location>
</feature>
<protein>
    <submittedName>
        <fullName evidence="3">Exopolysaccharide biosynthesis protein</fullName>
    </submittedName>
</protein>
<dbReference type="RefSeq" id="WP_035150258.1">
    <property type="nucleotide sequence ID" value="NZ_JAAZWO010000021.1"/>
</dbReference>
<comment type="caution">
    <text evidence="3">The sequence shown here is derived from an EMBL/GenBank/DDBJ whole genome shotgun (WGS) entry which is preliminary data.</text>
</comment>
<evidence type="ECO:0000259" key="2">
    <source>
        <dbReference type="Pfam" id="PF09992"/>
    </source>
</evidence>
<keyword evidence="4" id="KW-1185">Reference proteome</keyword>
<keyword evidence="1" id="KW-0812">Transmembrane</keyword>
<evidence type="ECO:0000313" key="4">
    <source>
        <dbReference type="Proteomes" id="UP000563151"/>
    </source>
</evidence>
<dbReference type="Proteomes" id="UP000563151">
    <property type="component" value="Unassembled WGS sequence"/>
</dbReference>
<dbReference type="Pfam" id="PF09992">
    <property type="entry name" value="NAGPA"/>
    <property type="match status" value="1"/>
</dbReference>
<dbReference type="PANTHER" id="PTHR40446:SF2">
    <property type="entry name" value="N-ACETYLGLUCOSAMINE-1-PHOSPHODIESTER ALPHA-N-ACETYLGLUCOSAMINIDASE"/>
    <property type="match status" value="1"/>
</dbReference>
<evidence type="ECO:0000313" key="3">
    <source>
        <dbReference type="EMBL" id="MBC2399069.1"/>
    </source>
</evidence>
<accession>A0A923J1R4</accession>
<name>A0A923J1R4_CLOTT</name>